<dbReference type="Gene3D" id="3.40.50.720">
    <property type="entry name" value="NAD(P)-binding Rossmann-like Domain"/>
    <property type="match status" value="2"/>
</dbReference>
<gene>
    <name evidence="8" type="ORF">CAK95_02195</name>
</gene>
<dbReference type="InterPro" id="IPR006139">
    <property type="entry name" value="D-isomer_2_OHA_DH_cat_dom"/>
</dbReference>
<dbReference type="STRING" id="1235591.CAK95_02195"/>
<evidence type="ECO:0000256" key="5">
    <source>
        <dbReference type="RuleBase" id="RU003719"/>
    </source>
</evidence>
<dbReference type="GO" id="GO:0051287">
    <property type="term" value="F:NAD binding"/>
    <property type="evidence" value="ECO:0007669"/>
    <property type="project" value="InterPro"/>
</dbReference>
<evidence type="ECO:0000259" key="7">
    <source>
        <dbReference type="Pfam" id="PF02826"/>
    </source>
</evidence>
<dbReference type="InterPro" id="IPR029753">
    <property type="entry name" value="D-isomer_DH_CS"/>
</dbReference>
<evidence type="ECO:0000256" key="1">
    <source>
        <dbReference type="ARBA" id="ARBA00005854"/>
    </source>
</evidence>
<reference evidence="8 9" key="1">
    <citation type="submission" date="2017-05" db="EMBL/GenBank/DDBJ databases">
        <title>Full genome sequence of Pseudorhodoplanes sinuspersici.</title>
        <authorList>
            <person name="Dastgheib S.M.M."/>
            <person name="Shavandi M."/>
            <person name="Tirandaz H."/>
        </authorList>
    </citation>
    <scope>NUCLEOTIDE SEQUENCE [LARGE SCALE GENOMIC DNA]</scope>
    <source>
        <strain evidence="8 9">RIPI110</strain>
    </source>
</reference>
<feature type="domain" description="D-isomer specific 2-hydroxyacid dehydrogenase catalytic" evidence="6">
    <location>
        <begin position="22"/>
        <end position="328"/>
    </location>
</feature>
<evidence type="ECO:0000256" key="2">
    <source>
        <dbReference type="ARBA" id="ARBA00022605"/>
    </source>
</evidence>
<dbReference type="Pfam" id="PF00389">
    <property type="entry name" value="2-Hacid_dh"/>
    <property type="match status" value="1"/>
</dbReference>
<dbReference type="InterPro" id="IPR029752">
    <property type="entry name" value="D-isomer_DH_CS1"/>
</dbReference>
<evidence type="ECO:0000256" key="3">
    <source>
        <dbReference type="ARBA" id="ARBA00023002"/>
    </source>
</evidence>
<organism evidence="8 9">
    <name type="scientific">Pseudorhodoplanes sinuspersici</name>
    <dbReference type="NCBI Taxonomy" id="1235591"/>
    <lineage>
        <taxon>Bacteria</taxon>
        <taxon>Pseudomonadati</taxon>
        <taxon>Pseudomonadota</taxon>
        <taxon>Alphaproteobacteria</taxon>
        <taxon>Hyphomicrobiales</taxon>
        <taxon>Pseudorhodoplanes</taxon>
    </lineage>
</organism>
<evidence type="ECO:0000313" key="9">
    <source>
        <dbReference type="Proteomes" id="UP000194137"/>
    </source>
</evidence>
<dbReference type="OrthoDB" id="9793626at2"/>
<sequence>MATKSKLVFFEKWVSPVAERMLKPQSNIDLIMLKYSRPEAENWSELATAHGYQVQARTELKAPWFGNGELLKRCPGLVALSSTGAGHDVIDVGACDAAGVIVVNQSGSNREAVAQHTLGLMICLSKKISLADRMMRRSSVPAERYALAGNDLTNRTVGIVGIGHIGTRVAELCGGLFGMTVLAYDPFLSSDQIAARGAKKTNLVELLERSDFVTLHCPRSAETLDMFGTEEFKLMKRSAFFINTARGGIHNEEELAQAIARAYIAGAGIDVFLQEPTPYDHPLLQFDNVVVTPHNAGITHEALEMMASSAASQWIDVFSGKVPPRLVNPQAWSRYSARFKEIFGSTPAQLPQ</sequence>
<feature type="domain" description="D-isomer specific 2-hydroxyacid dehydrogenase NAD-binding" evidence="7">
    <location>
        <begin position="118"/>
        <end position="296"/>
    </location>
</feature>
<dbReference type="AlphaFoldDB" id="A0A1W6ZLM7"/>
<dbReference type="GO" id="GO:0016616">
    <property type="term" value="F:oxidoreductase activity, acting on the CH-OH group of donors, NAD or NADP as acceptor"/>
    <property type="evidence" value="ECO:0007669"/>
    <property type="project" value="InterPro"/>
</dbReference>
<dbReference type="InterPro" id="IPR006140">
    <property type="entry name" value="D-isomer_DH_NAD-bd"/>
</dbReference>
<dbReference type="CDD" id="cd12173">
    <property type="entry name" value="PGDH_4"/>
    <property type="match status" value="1"/>
</dbReference>
<evidence type="ECO:0000256" key="4">
    <source>
        <dbReference type="ARBA" id="ARBA00023027"/>
    </source>
</evidence>
<accession>A0A1W6ZLM7</accession>
<dbReference type="PROSITE" id="PS00065">
    <property type="entry name" value="D_2_HYDROXYACID_DH_1"/>
    <property type="match status" value="1"/>
</dbReference>
<keyword evidence="9" id="KW-1185">Reference proteome</keyword>
<dbReference type="EMBL" id="CP021112">
    <property type="protein sequence ID" value="ARP98020.1"/>
    <property type="molecule type" value="Genomic_DNA"/>
</dbReference>
<dbReference type="KEGG" id="psin:CAK95_02195"/>
<dbReference type="Proteomes" id="UP000194137">
    <property type="component" value="Chromosome"/>
</dbReference>
<comment type="similarity">
    <text evidence="1 5">Belongs to the D-isomer specific 2-hydroxyacid dehydrogenase family.</text>
</comment>
<keyword evidence="2" id="KW-0028">Amino-acid biosynthesis</keyword>
<dbReference type="InterPro" id="IPR036291">
    <property type="entry name" value="NAD(P)-bd_dom_sf"/>
</dbReference>
<name>A0A1W6ZLM7_9HYPH</name>
<dbReference type="Pfam" id="PF02826">
    <property type="entry name" value="2-Hacid_dh_C"/>
    <property type="match status" value="1"/>
</dbReference>
<dbReference type="SUPFAM" id="SSF52283">
    <property type="entry name" value="Formate/glycerate dehydrogenase catalytic domain-like"/>
    <property type="match status" value="1"/>
</dbReference>
<dbReference type="PANTHER" id="PTHR42789:SF1">
    <property type="entry name" value="D-ISOMER SPECIFIC 2-HYDROXYACID DEHYDROGENASE FAMILY PROTEIN (AFU_ORTHOLOGUE AFUA_6G10090)"/>
    <property type="match status" value="1"/>
</dbReference>
<proteinExistence type="inferred from homology"/>
<dbReference type="PANTHER" id="PTHR42789">
    <property type="entry name" value="D-ISOMER SPECIFIC 2-HYDROXYACID DEHYDROGENASE FAMILY PROTEIN (AFU_ORTHOLOGUE AFUA_6G10090)"/>
    <property type="match status" value="1"/>
</dbReference>
<dbReference type="SUPFAM" id="SSF51735">
    <property type="entry name" value="NAD(P)-binding Rossmann-fold domains"/>
    <property type="match status" value="1"/>
</dbReference>
<keyword evidence="3 5" id="KW-0560">Oxidoreductase</keyword>
<keyword evidence="4" id="KW-0520">NAD</keyword>
<dbReference type="PROSITE" id="PS00670">
    <property type="entry name" value="D_2_HYDROXYACID_DH_2"/>
    <property type="match status" value="1"/>
</dbReference>
<dbReference type="FunFam" id="3.40.50.720:FF:000203">
    <property type="entry name" value="D-3-phosphoglycerate dehydrogenase (SerA)"/>
    <property type="match status" value="1"/>
</dbReference>
<evidence type="ECO:0000259" key="6">
    <source>
        <dbReference type="Pfam" id="PF00389"/>
    </source>
</evidence>
<evidence type="ECO:0000313" key="8">
    <source>
        <dbReference type="EMBL" id="ARP98020.1"/>
    </source>
</evidence>
<protein>
    <submittedName>
        <fullName evidence="8">Uncharacterized protein</fullName>
    </submittedName>
</protein>
<dbReference type="GO" id="GO:0008652">
    <property type="term" value="P:amino acid biosynthetic process"/>
    <property type="evidence" value="ECO:0007669"/>
    <property type="project" value="UniProtKB-KW"/>
</dbReference>
<dbReference type="InterPro" id="IPR050857">
    <property type="entry name" value="D-2-hydroxyacid_DH"/>
</dbReference>
<dbReference type="RefSeq" id="WP_086086337.1">
    <property type="nucleotide sequence ID" value="NZ_CP021112.1"/>
</dbReference>